<dbReference type="InterPro" id="IPR025669">
    <property type="entry name" value="AAA_dom"/>
</dbReference>
<evidence type="ECO:0000259" key="21">
    <source>
        <dbReference type="Pfam" id="PF13807"/>
    </source>
</evidence>
<comment type="similarity">
    <text evidence="4">Belongs to the etk/wzc family.</text>
</comment>
<dbReference type="GO" id="GO:0005524">
    <property type="term" value="F:ATP binding"/>
    <property type="evidence" value="ECO:0007669"/>
    <property type="project" value="UniProtKB-KW"/>
</dbReference>
<keyword evidence="10" id="KW-0547">Nucleotide-binding</keyword>
<organism evidence="22 23">
    <name type="scientific">Serinicoccus hydrothermalis</name>
    <dbReference type="NCBI Taxonomy" id="1758689"/>
    <lineage>
        <taxon>Bacteria</taxon>
        <taxon>Bacillati</taxon>
        <taxon>Actinomycetota</taxon>
        <taxon>Actinomycetes</taxon>
        <taxon>Micrococcales</taxon>
        <taxon>Ornithinimicrobiaceae</taxon>
        <taxon>Serinicoccus</taxon>
    </lineage>
</organism>
<dbReference type="InterPro" id="IPR005702">
    <property type="entry name" value="Wzc-like_C"/>
</dbReference>
<dbReference type="EC" id="2.7.10.2" evidence="5"/>
<keyword evidence="12" id="KW-0067">ATP-binding</keyword>
<keyword evidence="14 18" id="KW-0472">Membrane</keyword>
<keyword evidence="8 22" id="KW-0808">Transferase</keyword>
<evidence type="ECO:0000256" key="4">
    <source>
        <dbReference type="ARBA" id="ARBA00008883"/>
    </source>
</evidence>
<keyword evidence="6" id="KW-1003">Cell membrane</keyword>
<evidence type="ECO:0000256" key="16">
    <source>
        <dbReference type="ARBA" id="ARBA00051245"/>
    </source>
</evidence>
<dbReference type="PANTHER" id="PTHR32309">
    <property type="entry name" value="TYROSINE-PROTEIN KINASE"/>
    <property type="match status" value="1"/>
</dbReference>
<keyword evidence="13 18" id="KW-1133">Transmembrane helix</keyword>
<name>A0A1B1NEA7_9MICO</name>
<evidence type="ECO:0000259" key="20">
    <source>
        <dbReference type="Pfam" id="PF13614"/>
    </source>
</evidence>
<dbReference type="InterPro" id="IPR003856">
    <property type="entry name" value="LPS_length_determ_N"/>
</dbReference>
<evidence type="ECO:0000256" key="14">
    <source>
        <dbReference type="ARBA" id="ARBA00023136"/>
    </source>
</evidence>
<keyword evidence="9 18" id="KW-0812">Transmembrane</keyword>
<evidence type="ECO:0000256" key="13">
    <source>
        <dbReference type="ARBA" id="ARBA00022989"/>
    </source>
</evidence>
<dbReference type="Pfam" id="PF13614">
    <property type="entry name" value="AAA_31"/>
    <property type="match status" value="1"/>
</dbReference>
<dbReference type="InterPro" id="IPR032807">
    <property type="entry name" value="GNVR"/>
</dbReference>
<dbReference type="GO" id="GO:0004715">
    <property type="term" value="F:non-membrane spanning protein tyrosine kinase activity"/>
    <property type="evidence" value="ECO:0007669"/>
    <property type="project" value="UniProtKB-EC"/>
</dbReference>
<dbReference type="NCBIfam" id="TIGR01007">
    <property type="entry name" value="eps_fam"/>
    <property type="match status" value="1"/>
</dbReference>
<evidence type="ECO:0000256" key="5">
    <source>
        <dbReference type="ARBA" id="ARBA00011903"/>
    </source>
</evidence>
<dbReference type="Gene3D" id="3.40.50.300">
    <property type="entry name" value="P-loop containing nucleotide triphosphate hydrolases"/>
    <property type="match status" value="1"/>
</dbReference>
<evidence type="ECO:0000256" key="9">
    <source>
        <dbReference type="ARBA" id="ARBA00022692"/>
    </source>
</evidence>
<evidence type="ECO:0000256" key="2">
    <source>
        <dbReference type="ARBA" id="ARBA00006683"/>
    </source>
</evidence>
<evidence type="ECO:0000256" key="11">
    <source>
        <dbReference type="ARBA" id="ARBA00022777"/>
    </source>
</evidence>
<feature type="transmembrane region" description="Helical" evidence="18">
    <location>
        <begin position="14"/>
        <end position="35"/>
    </location>
</feature>
<dbReference type="InterPro" id="IPR050445">
    <property type="entry name" value="Bact_polysacc_biosynth/exp"/>
</dbReference>
<comment type="subcellular location">
    <subcellularLocation>
        <location evidence="1">Cell inner membrane</location>
        <topology evidence="1">Multi-pass membrane protein</topology>
    </subcellularLocation>
</comment>
<protein>
    <recommendedName>
        <fullName evidence="5">non-specific protein-tyrosine kinase</fullName>
        <ecNumber evidence="5">2.7.10.2</ecNumber>
    </recommendedName>
</protein>
<evidence type="ECO:0000256" key="1">
    <source>
        <dbReference type="ARBA" id="ARBA00004429"/>
    </source>
</evidence>
<evidence type="ECO:0000256" key="8">
    <source>
        <dbReference type="ARBA" id="ARBA00022679"/>
    </source>
</evidence>
<dbReference type="STRING" id="1758689.SGUI_2393"/>
<dbReference type="KEGG" id="serj:SGUI_2393"/>
<evidence type="ECO:0000313" key="22">
    <source>
        <dbReference type="EMBL" id="ANS79789.1"/>
    </source>
</evidence>
<proteinExistence type="inferred from homology"/>
<sequence length="475" mass="50330">MELKDYLLALRERWWLVVTMVLLGVGAAVAATAMAPKVYEAQTELFVAPDTGTTSAELAQGSSYVLDRVKSYVRVIDRELVLGPVIDDLDLDTTVADLSEDVDANVVEETVVVQITARADSPAEAAALADAVATEFRENAAQLEPQRGGDGGSVVRVTVIDSAREPESPVSPQPVVNLALGLLLGTGAGVAAAVMRQALDRRVRGEDDAKELTGVPMVGQLPVDLVTTRAPLALGEHLVGPRAEALRQVRTNLQFLDLPSARRSYVITSSLPGEGKSVTALSLAATLAEAGQRVCYVEADLRQGAAAHYLSLEGAVGLTHVLIGAAELEDVLQPASTNLDVVLAGAVPPNPSELLSSDAMDSLLHRLEADYDVVLVDAPPLLPVTDAAILAKRCRGALLIVALGRKAVDRQELTDAVEILRTVDADLLGFVINKAPRRGPNRSHTYMPYGGESTTARHAVPRTPRQSMKKALQSP</sequence>
<evidence type="ECO:0000256" key="12">
    <source>
        <dbReference type="ARBA" id="ARBA00022840"/>
    </source>
</evidence>
<dbReference type="OrthoDB" id="9812433at2"/>
<evidence type="ECO:0000256" key="15">
    <source>
        <dbReference type="ARBA" id="ARBA00023137"/>
    </source>
</evidence>
<keyword evidence="23" id="KW-1185">Reference proteome</keyword>
<evidence type="ECO:0000256" key="7">
    <source>
        <dbReference type="ARBA" id="ARBA00022519"/>
    </source>
</evidence>
<comment type="similarity">
    <text evidence="2">Belongs to the CpsC/CapA family.</text>
</comment>
<reference evidence="22 23" key="1">
    <citation type="submission" date="2016-03" db="EMBL/GenBank/DDBJ databases">
        <title>Shallow-sea hydrothermal system.</title>
        <authorList>
            <person name="Tang K."/>
        </authorList>
    </citation>
    <scope>NUCLEOTIDE SEQUENCE [LARGE SCALE GENOMIC DNA]</scope>
    <source>
        <strain evidence="22 23">JLT9</strain>
    </source>
</reference>
<keyword evidence="7" id="KW-0997">Cell inner membrane</keyword>
<dbReference type="AlphaFoldDB" id="A0A1B1NEA7"/>
<feature type="domain" description="Tyrosine-protein kinase G-rich" evidence="21">
    <location>
        <begin position="151"/>
        <end position="198"/>
    </location>
</feature>
<dbReference type="EMBL" id="CP014989">
    <property type="protein sequence ID" value="ANS79789.1"/>
    <property type="molecule type" value="Genomic_DNA"/>
</dbReference>
<keyword evidence="11 22" id="KW-0418">Kinase</keyword>
<dbReference type="GO" id="GO:0005886">
    <property type="term" value="C:plasma membrane"/>
    <property type="evidence" value="ECO:0007669"/>
    <property type="project" value="UniProtKB-SubCell"/>
</dbReference>
<dbReference type="Proteomes" id="UP000092482">
    <property type="component" value="Chromosome"/>
</dbReference>
<keyword evidence="15" id="KW-0829">Tyrosine-protein kinase</keyword>
<dbReference type="CDD" id="cd05387">
    <property type="entry name" value="BY-kinase"/>
    <property type="match status" value="1"/>
</dbReference>
<evidence type="ECO:0000313" key="23">
    <source>
        <dbReference type="Proteomes" id="UP000092482"/>
    </source>
</evidence>
<evidence type="ECO:0000256" key="10">
    <source>
        <dbReference type="ARBA" id="ARBA00022741"/>
    </source>
</evidence>
<evidence type="ECO:0000256" key="6">
    <source>
        <dbReference type="ARBA" id="ARBA00022475"/>
    </source>
</evidence>
<dbReference type="PANTHER" id="PTHR32309:SF13">
    <property type="entry name" value="FERRIC ENTEROBACTIN TRANSPORT PROTEIN FEPE"/>
    <property type="match status" value="1"/>
</dbReference>
<dbReference type="InterPro" id="IPR027417">
    <property type="entry name" value="P-loop_NTPase"/>
</dbReference>
<evidence type="ECO:0000256" key="3">
    <source>
        <dbReference type="ARBA" id="ARBA00007316"/>
    </source>
</evidence>
<comment type="similarity">
    <text evidence="3">Belongs to the CpsD/CapB family.</text>
</comment>
<feature type="domain" description="AAA" evidence="20">
    <location>
        <begin position="273"/>
        <end position="390"/>
    </location>
</feature>
<feature type="region of interest" description="Disordered" evidence="17">
    <location>
        <begin position="439"/>
        <end position="475"/>
    </location>
</feature>
<evidence type="ECO:0000259" key="19">
    <source>
        <dbReference type="Pfam" id="PF02706"/>
    </source>
</evidence>
<dbReference type="Pfam" id="PF13807">
    <property type="entry name" value="GNVR"/>
    <property type="match status" value="1"/>
</dbReference>
<comment type="catalytic activity">
    <reaction evidence="16">
        <text>L-tyrosyl-[protein] + ATP = O-phospho-L-tyrosyl-[protein] + ADP + H(+)</text>
        <dbReference type="Rhea" id="RHEA:10596"/>
        <dbReference type="Rhea" id="RHEA-COMP:10136"/>
        <dbReference type="Rhea" id="RHEA-COMP:20101"/>
        <dbReference type="ChEBI" id="CHEBI:15378"/>
        <dbReference type="ChEBI" id="CHEBI:30616"/>
        <dbReference type="ChEBI" id="CHEBI:46858"/>
        <dbReference type="ChEBI" id="CHEBI:61978"/>
        <dbReference type="ChEBI" id="CHEBI:456216"/>
        <dbReference type="EC" id="2.7.10.2"/>
    </reaction>
</comment>
<evidence type="ECO:0000256" key="17">
    <source>
        <dbReference type="SAM" id="MobiDB-lite"/>
    </source>
</evidence>
<gene>
    <name evidence="22" type="ORF">SGUI_2393</name>
</gene>
<feature type="domain" description="Polysaccharide chain length determinant N-terminal" evidence="19">
    <location>
        <begin position="2"/>
        <end position="89"/>
    </location>
</feature>
<dbReference type="RefSeq" id="WP_066640681.1">
    <property type="nucleotide sequence ID" value="NZ_CP014989.1"/>
</dbReference>
<dbReference type="Pfam" id="PF02706">
    <property type="entry name" value="Wzz"/>
    <property type="match status" value="1"/>
</dbReference>
<dbReference type="SUPFAM" id="SSF52540">
    <property type="entry name" value="P-loop containing nucleoside triphosphate hydrolases"/>
    <property type="match status" value="1"/>
</dbReference>
<accession>A0A1B1NEA7</accession>
<evidence type="ECO:0000256" key="18">
    <source>
        <dbReference type="SAM" id="Phobius"/>
    </source>
</evidence>